<dbReference type="Pfam" id="PF07679">
    <property type="entry name" value="I-set"/>
    <property type="match status" value="1"/>
</dbReference>
<dbReference type="CDD" id="cd00096">
    <property type="entry name" value="Ig"/>
    <property type="match status" value="1"/>
</dbReference>
<organism evidence="2 3">
    <name type="scientific">Neotoma lepida</name>
    <name type="common">Desert woodrat</name>
    <dbReference type="NCBI Taxonomy" id="56216"/>
    <lineage>
        <taxon>Eukaryota</taxon>
        <taxon>Metazoa</taxon>
        <taxon>Chordata</taxon>
        <taxon>Craniata</taxon>
        <taxon>Vertebrata</taxon>
        <taxon>Euteleostomi</taxon>
        <taxon>Mammalia</taxon>
        <taxon>Eutheria</taxon>
        <taxon>Euarchontoglires</taxon>
        <taxon>Glires</taxon>
        <taxon>Rodentia</taxon>
        <taxon>Myomorpha</taxon>
        <taxon>Muroidea</taxon>
        <taxon>Cricetidae</taxon>
        <taxon>Neotominae</taxon>
        <taxon>Neotoma</taxon>
    </lineage>
</organism>
<comment type="caution">
    <text evidence="2">The sequence shown here is derived from an EMBL/GenBank/DDBJ whole genome shotgun (WGS) entry which is preliminary data.</text>
</comment>
<sequence>MSLGIILGPGNSTLFIERVTEEDEGVYRCRVANQKGAVESSAYLTVQGKQLAVGTPVSLLA</sequence>
<protein>
    <recommendedName>
        <fullName evidence="1">Ig-like domain-containing protein</fullName>
    </recommendedName>
</protein>
<dbReference type="PROSITE" id="PS50835">
    <property type="entry name" value="IG_LIKE"/>
    <property type="match status" value="1"/>
</dbReference>
<dbReference type="OrthoDB" id="10059496at2759"/>
<keyword evidence="3" id="KW-1185">Reference proteome</keyword>
<dbReference type="AlphaFoldDB" id="A0A1A6HAQ4"/>
<dbReference type="InterPro" id="IPR036179">
    <property type="entry name" value="Ig-like_dom_sf"/>
</dbReference>
<accession>A0A1A6HAQ4</accession>
<dbReference type="InterPro" id="IPR007110">
    <property type="entry name" value="Ig-like_dom"/>
</dbReference>
<dbReference type="InterPro" id="IPR013783">
    <property type="entry name" value="Ig-like_fold"/>
</dbReference>
<evidence type="ECO:0000259" key="1">
    <source>
        <dbReference type="PROSITE" id="PS50835"/>
    </source>
</evidence>
<reference evidence="2 3" key="1">
    <citation type="submission" date="2016-06" db="EMBL/GenBank/DDBJ databases">
        <title>The Draft Genome Sequence and Annotation of the Desert Woodrat Neotoma lepida.</title>
        <authorList>
            <person name="Campbell M."/>
            <person name="Oakeson K.F."/>
            <person name="Yandell M."/>
            <person name="Halpert J.R."/>
            <person name="Dearing D."/>
        </authorList>
    </citation>
    <scope>NUCLEOTIDE SEQUENCE [LARGE SCALE GENOMIC DNA]</scope>
    <source>
        <strain evidence="2">417</strain>
        <tissue evidence="2">Liver</tissue>
    </source>
</reference>
<name>A0A1A6HAQ4_NEOLE</name>
<proteinExistence type="predicted"/>
<dbReference type="Proteomes" id="UP000092124">
    <property type="component" value="Unassembled WGS sequence"/>
</dbReference>
<dbReference type="SUPFAM" id="SSF48726">
    <property type="entry name" value="Immunoglobulin"/>
    <property type="match status" value="1"/>
</dbReference>
<evidence type="ECO:0000313" key="2">
    <source>
        <dbReference type="EMBL" id="OBS75369.1"/>
    </source>
</evidence>
<feature type="domain" description="Ig-like" evidence="1">
    <location>
        <begin position="1"/>
        <end position="45"/>
    </location>
</feature>
<dbReference type="Gene3D" id="2.60.40.10">
    <property type="entry name" value="Immunoglobulins"/>
    <property type="match status" value="1"/>
</dbReference>
<dbReference type="InterPro" id="IPR013098">
    <property type="entry name" value="Ig_I-set"/>
</dbReference>
<dbReference type="EMBL" id="LZPO01037920">
    <property type="protein sequence ID" value="OBS75369.1"/>
    <property type="molecule type" value="Genomic_DNA"/>
</dbReference>
<dbReference type="STRING" id="56216.A0A1A6HAQ4"/>
<gene>
    <name evidence="2" type="ORF">A6R68_14076</name>
</gene>
<evidence type="ECO:0000313" key="3">
    <source>
        <dbReference type="Proteomes" id="UP000092124"/>
    </source>
</evidence>